<feature type="transmembrane region" description="Helical" evidence="1">
    <location>
        <begin position="94"/>
        <end position="121"/>
    </location>
</feature>
<proteinExistence type="predicted"/>
<keyword evidence="1" id="KW-0472">Membrane</keyword>
<reference evidence="2" key="1">
    <citation type="submission" date="2021-01" db="EMBL/GenBank/DDBJ databases">
        <authorList>
            <person name="Corre E."/>
            <person name="Pelletier E."/>
            <person name="Niang G."/>
            <person name="Scheremetjew M."/>
            <person name="Finn R."/>
            <person name="Kale V."/>
            <person name="Holt S."/>
            <person name="Cochrane G."/>
            <person name="Meng A."/>
            <person name="Brown T."/>
            <person name="Cohen L."/>
        </authorList>
    </citation>
    <scope>NUCLEOTIDE SEQUENCE</scope>
    <source>
        <strain evidence="2">PLY182g</strain>
    </source>
</reference>
<sequence length="228" mass="23735">MGRAAIHSRPHGALICGVNAVFALVHACPSPSLASVATWSLLGAFVVAFCASLFSDSDAPALQIDGVAAQKALALTIETVNAGLALPSGPPKRALLALLGLWAVAELASFVTTFTVVLLLANGAMLSPLVYLHGSNFYEQHKAAALARLSPLAAKYHRHAAVAGILVWCNLQLLHKALALVLASLSYRCWSSSEPAAAAAAMEEMRARAKSMGAKARRMTLGGSTRPE</sequence>
<accession>A0A7S0LJE7</accession>
<organism evidence="2">
    <name type="scientific">Coccolithus braarudii</name>
    <dbReference type="NCBI Taxonomy" id="221442"/>
    <lineage>
        <taxon>Eukaryota</taxon>
        <taxon>Haptista</taxon>
        <taxon>Haptophyta</taxon>
        <taxon>Prymnesiophyceae</taxon>
        <taxon>Coccolithales</taxon>
        <taxon>Coccolithaceae</taxon>
        <taxon>Coccolithus</taxon>
    </lineage>
</organism>
<keyword evidence="1" id="KW-0812">Transmembrane</keyword>
<feature type="transmembrane region" description="Helical" evidence="1">
    <location>
        <begin position="37"/>
        <end position="54"/>
    </location>
</feature>
<gene>
    <name evidence="2" type="ORF">CPEL01642_LOCUS17768</name>
</gene>
<dbReference type="EMBL" id="HBEY01037345">
    <property type="protein sequence ID" value="CAD8614387.1"/>
    <property type="molecule type" value="Transcribed_RNA"/>
</dbReference>
<name>A0A7S0LJE7_9EUKA</name>
<evidence type="ECO:0000256" key="1">
    <source>
        <dbReference type="SAM" id="Phobius"/>
    </source>
</evidence>
<evidence type="ECO:0000313" key="2">
    <source>
        <dbReference type="EMBL" id="CAD8614387.1"/>
    </source>
</evidence>
<dbReference type="AlphaFoldDB" id="A0A7S0LJE7"/>
<protein>
    <submittedName>
        <fullName evidence="2">Uncharacterized protein</fullName>
    </submittedName>
</protein>
<keyword evidence="1" id="KW-1133">Transmembrane helix</keyword>